<name>A0A1W1BDA8_9ZZZZ</name>
<gene>
    <name evidence="1" type="ORF">MNB_SV-8-754</name>
</gene>
<sequence>MKKFWIAPIKGYQYISKILPANCRYYPTCSEYAKWQFEFNVPHQALWKSSLRILRCNQLFSGGIDYPLIHYTPPKTSALRISNANYGKMKILYWLVPERGLASDDTHSVSSACLTPEKYYVLKDFDGTYTPGTT</sequence>
<dbReference type="AlphaFoldDB" id="A0A1W1BDA8"/>
<proteinExistence type="predicted"/>
<dbReference type="PANTHER" id="PTHR33383:SF1">
    <property type="entry name" value="MEMBRANE PROTEIN INSERTION EFFICIENCY FACTOR-RELATED"/>
    <property type="match status" value="1"/>
</dbReference>
<dbReference type="NCBIfam" id="TIGR00278">
    <property type="entry name" value="membrane protein insertion efficiency factor YidD"/>
    <property type="match status" value="1"/>
</dbReference>
<dbReference type="EMBL" id="FPHD01000015">
    <property type="protein sequence ID" value="SFV51580.1"/>
    <property type="molecule type" value="Genomic_DNA"/>
</dbReference>
<organism evidence="1">
    <name type="scientific">hydrothermal vent metagenome</name>
    <dbReference type="NCBI Taxonomy" id="652676"/>
    <lineage>
        <taxon>unclassified sequences</taxon>
        <taxon>metagenomes</taxon>
        <taxon>ecological metagenomes</taxon>
    </lineage>
</organism>
<dbReference type="InterPro" id="IPR002696">
    <property type="entry name" value="Membr_insert_effic_factor_YidD"/>
</dbReference>
<protein>
    <submittedName>
        <fullName evidence="1">Protein YidD</fullName>
    </submittedName>
</protein>
<dbReference type="PANTHER" id="PTHR33383">
    <property type="entry name" value="MEMBRANE PROTEIN INSERTION EFFICIENCY FACTOR-RELATED"/>
    <property type="match status" value="1"/>
</dbReference>
<dbReference type="Pfam" id="PF01809">
    <property type="entry name" value="YidD"/>
    <property type="match status" value="1"/>
</dbReference>
<evidence type="ECO:0000313" key="1">
    <source>
        <dbReference type="EMBL" id="SFV51580.1"/>
    </source>
</evidence>
<dbReference type="SMART" id="SM01234">
    <property type="entry name" value="Haemolytic"/>
    <property type="match status" value="1"/>
</dbReference>
<reference evidence="1" key="1">
    <citation type="submission" date="2016-10" db="EMBL/GenBank/DDBJ databases">
        <authorList>
            <person name="de Groot N.N."/>
        </authorList>
    </citation>
    <scope>NUCLEOTIDE SEQUENCE</scope>
</reference>
<accession>A0A1W1BDA8</accession>